<reference evidence="9" key="1">
    <citation type="submission" date="2023-05" db="EMBL/GenBank/DDBJ databases">
        <title>Comparative genomics of Bacillaceae isolates and their secondary metabolite potential.</title>
        <authorList>
            <person name="Song L."/>
            <person name="Nielsen L.J."/>
            <person name="Mohite O."/>
            <person name="Xu X."/>
            <person name="Weber T."/>
            <person name="Kovacs A.T."/>
        </authorList>
    </citation>
    <scope>NUCLEOTIDE SEQUENCE</scope>
    <source>
        <strain evidence="9">XLM17</strain>
    </source>
</reference>
<evidence type="ECO:0000313" key="10">
    <source>
        <dbReference type="Proteomes" id="UP001178288"/>
    </source>
</evidence>
<keyword evidence="5" id="KW-0133">Cell shape</keyword>
<evidence type="ECO:0000256" key="6">
    <source>
        <dbReference type="ARBA" id="ARBA00022989"/>
    </source>
</evidence>
<dbReference type="Proteomes" id="UP001178288">
    <property type="component" value="Chromosome"/>
</dbReference>
<dbReference type="GO" id="GO:0008360">
    <property type="term" value="P:regulation of cell shape"/>
    <property type="evidence" value="ECO:0007669"/>
    <property type="project" value="UniProtKB-KW"/>
</dbReference>
<keyword evidence="6 8" id="KW-1133">Transmembrane helix</keyword>
<evidence type="ECO:0000256" key="2">
    <source>
        <dbReference type="ARBA" id="ARBA00007776"/>
    </source>
</evidence>
<dbReference type="AlphaFoldDB" id="A0AA95MKI8"/>
<evidence type="ECO:0000313" key="9">
    <source>
        <dbReference type="EMBL" id="WHY84872.1"/>
    </source>
</evidence>
<keyword evidence="4 8" id="KW-0812">Transmembrane</keyword>
<comment type="similarity">
    <text evidence="2">Belongs to the MreD family.</text>
</comment>
<proteinExistence type="inferred from homology"/>
<name>A0AA95MKI8_9BACI</name>
<dbReference type="Pfam" id="PF04093">
    <property type="entry name" value="MreD"/>
    <property type="match status" value="1"/>
</dbReference>
<dbReference type="InterPro" id="IPR007227">
    <property type="entry name" value="Cell_shape_determining_MreD"/>
</dbReference>
<feature type="transmembrane region" description="Helical" evidence="8">
    <location>
        <begin position="140"/>
        <end position="158"/>
    </location>
</feature>
<dbReference type="KEGG" id="nnv:QNH39_19775"/>
<dbReference type="EMBL" id="CP126114">
    <property type="protein sequence ID" value="WHY84872.1"/>
    <property type="molecule type" value="Genomic_DNA"/>
</dbReference>
<evidence type="ECO:0000256" key="1">
    <source>
        <dbReference type="ARBA" id="ARBA00004651"/>
    </source>
</evidence>
<feature type="transmembrane region" description="Helical" evidence="8">
    <location>
        <begin position="34"/>
        <end position="51"/>
    </location>
</feature>
<evidence type="ECO:0000256" key="8">
    <source>
        <dbReference type="SAM" id="Phobius"/>
    </source>
</evidence>
<evidence type="ECO:0000256" key="5">
    <source>
        <dbReference type="ARBA" id="ARBA00022960"/>
    </source>
</evidence>
<evidence type="ECO:0000256" key="4">
    <source>
        <dbReference type="ARBA" id="ARBA00022692"/>
    </source>
</evidence>
<dbReference type="NCBIfam" id="TIGR03426">
    <property type="entry name" value="shape_MreD"/>
    <property type="match status" value="1"/>
</dbReference>
<dbReference type="GO" id="GO:0005886">
    <property type="term" value="C:plasma membrane"/>
    <property type="evidence" value="ECO:0007669"/>
    <property type="project" value="UniProtKB-SubCell"/>
</dbReference>
<evidence type="ECO:0000256" key="3">
    <source>
        <dbReference type="ARBA" id="ARBA00022475"/>
    </source>
</evidence>
<evidence type="ECO:0000256" key="7">
    <source>
        <dbReference type="ARBA" id="ARBA00023136"/>
    </source>
</evidence>
<organism evidence="9 10">
    <name type="scientific">Neobacillus novalis</name>
    <dbReference type="NCBI Taxonomy" id="220687"/>
    <lineage>
        <taxon>Bacteria</taxon>
        <taxon>Bacillati</taxon>
        <taxon>Bacillota</taxon>
        <taxon>Bacilli</taxon>
        <taxon>Bacillales</taxon>
        <taxon>Bacillaceae</taxon>
        <taxon>Neobacillus</taxon>
    </lineage>
</organism>
<protein>
    <submittedName>
        <fullName evidence="9">Rod shape-determining protein MreD</fullName>
    </submittedName>
</protein>
<keyword evidence="10" id="KW-1185">Reference proteome</keyword>
<feature type="transmembrane region" description="Helical" evidence="8">
    <location>
        <begin position="58"/>
        <end position="81"/>
    </location>
</feature>
<gene>
    <name evidence="9" type="primary">mreD</name>
    <name evidence="9" type="ORF">QNH39_19775</name>
</gene>
<dbReference type="RefSeq" id="WP_066090493.1">
    <property type="nucleotide sequence ID" value="NZ_CP126114.1"/>
</dbReference>
<keyword evidence="3" id="KW-1003">Cell membrane</keyword>
<sequence length="172" mass="19967">MKKFLLPLLFLFLFLLESLFVQYLPENVFGRNRILVPHFLFAAILFLTIFVGKKQGIIYAAIFGLLFDIVYVEIIGIYLFVYPFISYLVSKIMQILQTNMIIAFLVSIFGIALLEVGVYEMNHLIHVTNVDFMSFINLRFYPTLILNAAFIIIAGYPLKRLFEKHAEALRVE</sequence>
<accession>A0AA95MKI8</accession>
<feature type="transmembrane region" description="Helical" evidence="8">
    <location>
        <begin position="101"/>
        <end position="119"/>
    </location>
</feature>
<comment type="subcellular location">
    <subcellularLocation>
        <location evidence="1">Cell membrane</location>
        <topology evidence="1">Multi-pass membrane protein</topology>
    </subcellularLocation>
</comment>
<keyword evidence="7 8" id="KW-0472">Membrane</keyword>